<proteinExistence type="predicted"/>
<protein>
    <recommendedName>
        <fullName evidence="6">MarR family transcriptional regulator</fullName>
    </recommendedName>
</protein>
<sequence>MCYLRHVSYHRGMTTPDELTFTDRMAHFYAREYGFPPVAGRVLGYLLICRPPQQTIAELSEALLASRSAITGAVTLLAGHRVVRRSRSAGQRVDHVTLDPRALDPTGFASATYQEQAALAREALELLEDGPSERRSMLEEGAAFYDFLAERMPALLSEWHVQRDTLRRRP</sequence>
<dbReference type="GO" id="GO:0003677">
    <property type="term" value="F:DNA binding"/>
    <property type="evidence" value="ECO:0007669"/>
    <property type="project" value="UniProtKB-KW"/>
</dbReference>
<dbReference type="AlphaFoldDB" id="A0A8J3XGV8"/>
<dbReference type="EMBL" id="BOOP01000026">
    <property type="protein sequence ID" value="GII40534.1"/>
    <property type="molecule type" value="Genomic_DNA"/>
</dbReference>
<dbReference type="InterPro" id="IPR036388">
    <property type="entry name" value="WH-like_DNA-bd_sf"/>
</dbReference>
<dbReference type="Proteomes" id="UP000622547">
    <property type="component" value="Unassembled WGS sequence"/>
</dbReference>
<name>A0A8J3XGV8_9ACTN</name>
<evidence type="ECO:0000256" key="3">
    <source>
        <dbReference type="ARBA" id="ARBA00023163"/>
    </source>
</evidence>
<keyword evidence="1" id="KW-0805">Transcription regulation</keyword>
<reference evidence="4 5" key="1">
    <citation type="submission" date="2021-01" db="EMBL/GenBank/DDBJ databases">
        <title>Whole genome shotgun sequence of Planotetraspora phitsanulokensis NBRC 104273.</title>
        <authorList>
            <person name="Komaki H."/>
            <person name="Tamura T."/>
        </authorList>
    </citation>
    <scope>NUCLEOTIDE SEQUENCE [LARGE SCALE GENOMIC DNA]</scope>
    <source>
        <strain evidence="4 5">NBRC 104273</strain>
    </source>
</reference>
<keyword evidence="3" id="KW-0804">Transcription</keyword>
<gene>
    <name evidence="4" type="ORF">Pph01_55370</name>
</gene>
<comment type="caution">
    <text evidence="4">The sequence shown here is derived from an EMBL/GenBank/DDBJ whole genome shotgun (WGS) entry which is preliminary data.</text>
</comment>
<dbReference type="SUPFAM" id="SSF46785">
    <property type="entry name" value="Winged helix' DNA-binding domain"/>
    <property type="match status" value="1"/>
</dbReference>
<evidence type="ECO:0000313" key="4">
    <source>
        <dbReference type="EMBL" id="GII40534.1"/>
    </source>
</evidence>
<evidence type="ECO:0008006" key="6">
    <source>
        <dbReference type="Google" id="ProtNLM"/>
    </source>
</evidence>
<evidence type="ECO:0000313" key="5">
    <source>
        <dbReference type="Proteomes" id="UP000622547"/>
    </source>
</evidence>
<keyword evidence="2" id="KW-0238">DNA-binding</keyword>
<organism evidence="4 5">
    <name type="scientific">Planotetraspora phitsanulokensis</name>
    <dbReference type="NCBI Taxonomy" id="575192"/>
    <lineage>
        <taxon>Bacteria</taxon>
        <taxon>Bacillati</taxon>
        <taxon>Actinomycetota</taxon>
        <taxon>Actinomycetes</taxon>
        <taxon>Streptosporangiales</taxon>
        <taxon>Streptosporangiaceae</taxon>
        <taxon>Planotetraspora</taxon>
    </lineage>
</organism>
<evidence type="ECO:0000256" key="2">
    <source>
        <dbReference type="ARBA" id="ARBA00023125"/>
    </source>
</evidence>
<dbReference type="InterPro" id="IPR036390">
    <property type="entry name" value="WH_DNA-bd_sf"/>
</dbReference>
<evidence type="ECO:0000256" key="1">
    <source>
        <dbReference type="ARBA" id="ARBA00023015"/>
    </source>
</evidence>
<dbReference type="InterPro" id="IPR052362">
    <property type="entry name" value="HTH-GbsR_regulator"/>
</dbReference>
<keyword evidence="5" id="KW-1185">Reference proteome</keyword>
<dbReference type="Gene3D" id="1.10.10.10">
    <property type="entry name" value="Winged helix-like DNA-binding domain superfamily/Winged helix DNA-binding domain"/>
    <property type="match status" value="1"/>
</dbReference>
<dbReference type="PANTHER" id="PTHR38465:SF2">
    <property type="entry name" value="HTH-TYPE TRANSCRIPTIONAL REGULATOR MMPR5"/>
    <property type="match status" value="1"/>
</dbReference>
<dbReference type="Gene3D" id="1.10.287.160">
    <property type="entry name" value="HR1 repeat"/>
    <property type="match status" value="1"/>
</dbReference>
<accession>A0A8J3XGV8</accession>
<dbReference type="PANTHER" id="PTHR38465">
    <property type="entry name" value="HTH-TYPE TRANSCRIPTIONAL REGULATOR MJ1563-RELATED"/>
    <property type="match status" value="1"/>
</dbReference>